<proteinExistence type="predicted"/>
<organism evidence="1 2">
    <name type="scientific">Trifolium medium</name>
    <dbReference type="NCBI Taxonomy" id="97028"/>
    <lineage>
        <taxon>Eukaryota</taxon>
        <taxon>Viridiplantae</taxon>
        <taxon>Streptophyta</taxon>
        <taxon>Embryophyta</taxon>
        <taxon>Tracheophyta</taxon>
        <taxon>Spermatophyta</taxon>
        <taxon>Magnoliopsida</taxon>
        <taxon>eudicotyledons</taxon>
        <taxon>Gunneridae</taxon>
        <taxon>Pentapetalae</taxon>
        <taxon>rosids</taxon>
        <taxon>fabids</taxon>
        <taxon>Fabales</taxon>
        <taxon>Fabaceae</taxon>
        <taxon>Papilionoideae</taxon>
        <taxon>50 kb inversion clade</taxon>
        <taxon>NPAAA clade</taxon>
        <taxon>Hologalegina</taxon>
        <taxon>IRL clade</taxon>
        <taxon>Trifolieae</taxon>
        <taxon>Trifolium</taxon>
    </lineage>
</organism>
<dbReference type="Proteomes" id="UP000265520">
    <property type="component" value="Unassembled WGS sequence"/>
</dbReference>
<dbReference type="EMBL" id="LXQA010687691">
    <property type="protein sequence ID" value="MCI66051.1"/>
    <property type="molecule type" value="Genomic_DNA"/>
</dbReference>
<evidence type="ECO:0000313" key="1">
    <source>
        <dbReference type="EMBL" id="MCI66051.1"/>
    </source>
</evidence>
<reference evidence="1 2" key="1">
    <citation type="journal article" date="2018" name="Front. Plant Sci.">
        <title>Red Clover (Trifolium pratense) and Zigzag Clover (T. medium) - A Picture of Genomic Similarities and Differences.</title>
        <authorList>
            <person name="Dluhosova J."/>
            <person name="Istvanek J."/>
            <person name="Nedelnik J."/>
            <person name="Repkova J."/>
        </authorList>
    </citation>
    <scope>NUCLEOTIDE SEQUENCE [LARGE SCALE GENOMIC DNA]</scope>
    <source>
        <strain evidence="2">cv. 10/8</strain>
        <tissue evidence="1">Leaf</tissue>
    </source>
</reference>
<comment type="caution">
    <text evidence="1">The sequence shown here is derived from an EMBL/GenBank/DDBJ whole genome shotgun (WGS) entry which is preliminary data.</text>
</comment>
<name>A0A392TY06_9FABA</name>
<dbReference type="AlphaFoldDB" id="A0A392TY06"/>
<keyword evidence="2" id="KW-1185">Reference proteome</keyword>
<protein>
    <submittedName>
        <fullName evidence="1">Uncharacterized protein</fullName>
    </submittedName>
</protein>
<evidence type="ECO:0000313" key="2">
    <source>
        <dbReference type="Proteomes" id="UP000265520"/>
    </source>
</evidence>
<accession>A0A392TY06</accession>
<feature type="non-terminal residue" evidence="1">
    <location>
        <position position="1"/>
    </location>
</feature>
<sequence>SEEKLILASSGESQRAPRYLSLWLAQRPLKNRQARQGSLQARCKLAQRPSTNRMGFVEV</sequence>